<feature type="domain" description="LysM" evidence="2">
    <location>
        <begin position="101"/>
        <end position="145"/>
    </location>
</feature>
<dbReference type="AlphaFoldDB" id="A0A656HHC7"/>
<dbReference type="Gene3D" id="3.10.350.10">
    <property type="entry name" value="LysM domain"/>
    <property type="match status" value="2"/>
</dbReference>
<dbReference type="InterPro" id="IPR036779">
    <property type="entry name" value="LysM_dom_sf"/>
</dbReference>
<gene>
    <name evidence="3" type="ORF">Thini_3288</name>
</gene>
<dbReference type="SMART" id="SM00257">
    <property type="entry name" value="LysM"/>
    <property type="match status" value="2"/>
</dbReference>
<evidence type="ECO:0000313" key="4">
    <source>
        <dbReference type="Proteomes" id="UP000005317"/>
    </source>
</evidence>
<dbReference type="PANTHER" id="PTHR33734:SF22">
    <property type="entry name" value="MEMBRANE-BOUND LYTIC MUREIN TRANSGLYCOSYLASE D"/>
    <property type="match status" value="1"/>
</dbReference>
<proteinExistence type="predicted"/>
<evidence type="ECO:0000259" key="2">
    <source>
        <dbReference type="PROSITE" id="PS51782"/>
    </source>
</evidence>
<feature type="domain" description="LysM" evidence="2">
    <location>
        <begin position="29"/>
        <end position="73"/>
    </location>
</feature>
<sequence length="151" mass="16021" precursor="true">MKNSVLKVMAVVLLMGVAGLAHSASCAKGVCVVQQGDTLGSIGQQVNFSWQQLMKINGITDVKKVMVGQKIKYAADKAASSKQTPATPTGGVSWSGVPRQSVHYVMAGDTLYSISRATGVSVEKLISLNSLKKPYGIREGQLLNTSDVMYD</sequence>
<evidence type="ECO:0000313" key="3">
    <source>
        <dbReference type="EMBL" id="EIJ35803.1"/>
    </source>
</evidence>
<feature type="signal peptide" evidence="1">
    <location>
        <begin position="1"/>
        <end position="23"/>
    </location>
</feature>
<keyword evidence="4" id="KW-1185">Reference proteome</keyword>
<dbReference type="PANTHER" id="PTHR33734">
    <property type="entry name" value="LYSM DOMAIN-CONTAINING GPI-ANCHORED PROTEIN 2"/>
    <property type="match status" value="1"/>
</dbReference>
<name>A0A656HHC7_THINJ</name>
<reference evidence="4" key="1">
    <citation type="journal article" date="2011" name="Stand. Genomic Sci.">
        <title>Genome sequence of the filamentous, gliding Thiothrix nivea neotype strain (JP2(T)).</title>
        <authorList>
            <person name="Lapidus A."/>
            <person name="Nolan M."/>
            <person name="Lucas S."/>
            <person name="Glavina Del Rio T."/>
            <person name="Tice H."/>
            <person name="Cheng J.F."/>
            <person name="Tapia R."/>
            <person name="Han C."/>
            <person name="Goodwin L."/>
            <person name="Pitluck S."/>
            <person name="Liolios K."/>
            <person name="Pagani I."/>
            <person name="Ivanova N."/>
            <person name="Huntemann M."/>
            <person name="Mavromatis K."/>
            <person name="Mikhailova N."/>
            <person name="Pati A."/>
            <person name="Chen A."/>
            <person name="Palaniappan K."/>
            <person name="Land M."/>
            <person name="Brambilla E.M."/>
            <person name="Rohde M."/>
            <person name="Abt B."/>
            <person name="Verbarg S."/>
            <person name="Goker M."/>
            <person name="Bristow J."/>
            <person name="Eisen J.A."/>
            <person name="Markowitz V."/>
            <person name="Hugenholtz P."/>
            <person name="Kyrpides N.C."/>
            <person name="Klenk H.P."/>
            <person name="Woyke T."/>
        </authorList>
    </citation>
    <scope>NUCLEOTIDE SEQUENCE [LARGE SCALE GENOMIC DNA]</scope>
    <source>
        <strain evidence="4">ATCC 35100 / DSM 5205 / JP2</strain>
    </source>
</reference>
<dbReference type="Proteomes" id="UP000005317">
    <property type="component" value="Unassembled WGS sequence"/>
</dbReference>
<organism evidence="3 4">
    <name type="scientific">Thiothrix nivea (strain ATCC 35100 / DSM 5205 / JP2)</name>
    <dbReference type="NCBI Taxonomy" id="870187"/>
    <lineage>
        <taxon>Bacteria</taxon>
        <taxon>Pseudomonadati</taxon>
        <taxon>Pseudomonadota</taxon>
        <taxon>Gammaproteobacteria</taxon>
        <taxon>Thiotrichales</taxon>
        <taxon>Thiotrichaceae</taxon>
        <taxon>Thiothrix</taxon>
    </lineage>
</organism>
<protein>
    <submittedName>
        <fullName evidence="3">Peptidoglycan-binding lysin domain-containing protein</fullName>
    </submittedName>
</protein>
<dbReference type="Pfam" id="PF01476">
    <property type="entry name" value="LysM"/>
    <property type="match status" value="2"/>
</dbReference>
<dbReference type="PROSITE" id="PS51782">
    <property type="entry name" value="LYSM"/>
    <property type="match status" value="2"/>
</dbReference>
<dbReference type="InterPro" id="IPR018392">
    <property type="entry name" value="LysM"/>
</dbReference>
<dbReference type="EMBL" id="JH651384">
    <property type="protein sequence ID" value="EIJ35803.1"/>
    <property type="molecule type" value="Genomic_DNA"/>
</dbReference>
<keyword evidence="1" id="KW-0732">Signal</keyword>
<dbReference type="SUPFAM" id="SSF54106">
    <property type="entry name" value="LysM domain"/>
    <property type="match status" value="2"/>
</dbReference>
<evidence type="ECO:0000256" key="1">
    <source>
        <dbReference type="SAM" id="SignalP"/>
    </source>
</evidence>
<dbReference type="RefSeq" id="WP_002709699.1">
    <property type="nucleotide sequence ID" value="NZ_JH651384.1"/>
</dbReference>
<accession>A0A656HHC7</accession>
<feature type="chain" id="PRO_5024916559" evidence="1">
    <location>
        <begin position="24"/>
        <end position="151"/>
    </location>
</feature>
<dbReference type="CDD" id="cd00118">
    <property type="entry name" value="LysM"/>
    <property type="match status" value="2"/>
</dbReference>